<evidence type="ECO:0000313" key="2">
    <source>
        <dbReference type="Proteomes" id="UP000021369"/>
    </source>
</evidence>
<evidence type="ECO:0000313" key="1">
    <source>
        <dbReference type="EMBL" id="EXM38590.1"/>
    </source>
</evidence>
<proteinExistence type="predicted"/>
<name>A0A011WNN2_RUMAL</name>
<keyword evidence="2" id="KW-1185">Reference proteome</keyword>
<protein>
    <submittedName>
        <fullName evidence="1">Uncharacterized protein</fullName>
    </submittedName>
</protein>
<sequence>MFYSYCPNCKTGFEIHVRLAAMKCDSEIGVPIYYSPCKSCGYANRGYMLKLSGGVSENKLYKRYINKHKNDEKRIGE</sequence>
<dbReference type="AlphaFoldDB" id="A0A011WNN2"/>
<comment type="caution">
    <text evidence="1">The sequence shown here is derived from an EMBL/GenBank/DDBJ whole genome shotgun (WGS) entry which is preliminary data.</text>
</comment>
<reference evidence="1 2" key="1">
    <citation type="submission" date="2013-06" db="EMBL/GenBank/DDBJ databases">
        <title>Rumen cellulosomics: divergent fiber-degrading strategies revealed by comparative genome-wide analysis of six Ruminococcal strains.</title>
        <authorList>
            <person name="Dassa B."/>
            <person name="Borovok I."/>
            <person name="Lamed R."/>
            <person name="Flint H."/>
            <person name="Yeoman C.J."/>
            <person name="White B."/>
            <person name="Bayer E.A."/>
        </authorList>
    </citation>
    <scope>NUCLEOTIDE SEQUENCE [LARGE SCALE GENOMIC DNA]</scope>
    <source>
        <strain evidence="1 2">SY3</strain>
    </source>
</reference>
<gene>
    <name evidence="1" type="ORF">RASY3_14920</name>
</gene>
<dbReference type="EMBL" id="JEOB01000004">
    <property type="protein sequence ID" value="EXM38590.1"/>
    <property type="molecule type" value="Genomic_DNA"/>
</dbReference>
<accession>A0A011WNN2</accession>
<dbReference type="Proteomes" id="UP000021369">
    <property type="component" value="Unassembled WGS sequence"/>
</dbReference>
<organism evidence="1 2">
    <name type="scientific">Ruminococcus albus SY3</name>
    <dbReference type="NCBI Taxonomy" id="1341156"/>
    <lineage>
        <taxon>Bacteria</taxon>
        <taxon>Bacillati</taxon>
        <taxon>Bacillota</taxon>
        <taxon>Clostridia</taxon>
        <taxon>Eubacteriales</taxon>
        <taxon>Oscillospiraceae</taxon>
        <taxon>Ruminococcus</taxon>
    </lineage>
</organism>